<comment type="caution">
    <text evidence="2">The sequence shown here is derived from an EMBL/GenBank/DDBJ whole genome shotgun (WGS) entry which is preliminary data.</text>
</comment>
<gene>
    <name evidence="2" type="ORF">PCOR1329_LOCUS30770</name>
</gene>
<evidence type="ECO:0000313" key="3">
    <source>
        <dbReference type="Proteomes" id="UP001189429"/>
    </source>
</evidence>
<reference evidence="2" key="1">
    <citation type="submission" date="2023-10" db="EMBL/GenBank/DDBJ databases">
        <authorList>
            <person name="Chen Y."/>
            <person name="Shah S."/>
            <person name="Dougan E. K."/>
            <person name="Thang M."/>
            <person name="Chan C."/>
        </authorList>
    </citation>
    <scope>NUCLEOTIDE SEQUENCE [LARGE SCALE GENOMIC DNA]</scope>
</reference>
<feature type="non-terminal residue" evidence="2">
    <location>
        <position position="1"/>
    </location>
</feature>
<protein>
    <submittedName>
        <fullName evidence="2">Uncharacterized protein</fullName>
    </submittedName>
</protein>
<keyword evidence="3" id="KW-1185">Reference proteome</keyword>
<evidence type="ECO:0000313" key="2">
    <source>
        <dbReference type="EMBL" id="CAK0832917.1"/>
    </source>
</evidence>
<accession>A0ABN9SMF4</accession>
<dbReference type="EMBL" id="CAUYUJ010011925">
    <property type="protein sequence ID" value="CAK0832917.1"/>
    <property type="molecule type" value="Genomic_DNA"/>
</dbReference>
<dbReference type="Proteomes" id="UP001189429">
    <property type="component" value="Unassembled WGS sequence"/>
</dbReference>
<proteinExistence type="predicted"/>
<name>A0ABN9SMF4_9DINO</name>
<evidence type="ECO:0000256" key="1">
    <source>
        <dbReference type="SAM" id="MobiDB-lite"/>
    </source>
</evidence>
<feature type="region of interest" description="Disordered" evidence="1">
    <location>
        <begin position="1"/>
        <end position="22"/>
    </location>
</feature>
<sequence>SVTREQIRSEQSSPARQLADPPLPSLMRSCAAAAVLLPAAGGTAWHLSSRLPAAESPPAVELFVMYSPALTCAWWRISPCAGQRVGPVLAAELAKMMIPAGRAAALGAIVLED</sequence>
<organism evidence="2 3">
    <name type="scientific">Prorocentrum cordatum</name>
    <dbReference type="NCBI Taxonomy" id="2364126"/>
    <lineage>
        <taxon>Eukaryota</taxon>
        <taxon>Sar</taxon>
        <taxon>Alveolata</taxon>
        <taxon>Dinophyceae</taxon>
        <taxon>Prorocentrales</taxon>
        <taxon>Prorocentraceae</taxon>
        <taxon>Prorocentrum</taxon>
    </lineage>
</organism>